<protein>
    <recommendedName>
        <fullName evidence="1">DSBA-like thioredoxin domain-containing protein</fullName>
    </recommendedName>
</protein>
<comment type="caution">
    <text evidence="2">The sequence shown here is derived from an EMBL/GenBank/DDBJ whole genome shotgun (WGS) entry which is preliminary data.</text>
</comment>
<reference evidence="2 3" key="1">
    <citation type="submission" date="2018-04" db="EMBL/GenBank/DDBJ databases">
        <title>Genomic Encyclopedia of Archaeal and Bacterial Type Strains, Phase II (KMG-II): from individual species to whole genera.</title>
        <authorList>
            <person name="Goeker M."/>
        </authorList>
    </citation>
    <scope>NUCLEOTIDE SEQUENCE [LARGE SCALE GENOMIC DNA]</scope>
    <source>
        <strain evidence="2 3">DSM 100162</strain>
    </source>
</reference>
<dbReference type="SUPFAM" id="SSF52833">
    <property type="entry name" value="Thioredoxin-like"/>
    <property type="match status" value="1"/>
</dbReference>
<dbReference type="RefSeq" id="WP_108211167.1">
    <property type="nucleotide sequence ID" value="NZ_QBKI01000003.1"/>
</dbReference>
<dbReference type="InterPro" id="IPR001853">
    <property type="entry name" value="DSBA-like_thioredoxin_dom"/>
</dbReference>
<feature type="domain" description="DSBA-like thioredoxin" evidence="1">
    <location>
        <begin position="17"/>
        <end position="190"/>
    </location>
</feature>
<dbReference type="CDD" id="cd03025">
    <property type="entry name" value="DsbA_FrnE_like"/>
    <property type="match status" value="1"/>
</dbReference>
<evidence type="ECO:0000259" key="1">
    <source>
        <dbReference type="Pfam" id="PF01323"/>
    </source>
</evidence>
<dbReference type="Gene3D" id="1.10.472.60">
    <property type="entry name" value="putative protein disulfide isomerase domain"/>
    <property type="match status" value="1"/>
</dbReference>
<organism evidence="2 3">
    <name type="scientific">Pontibacter mucosus</name>
    <dbReference type="NCBI Taxonomy" id="1649266"/>
    <lineage>
        <taxon>Bacteria</taxon>
        <taxon>Pseudomonadati</taxon>
        <taxon>Bacteroidota</taxon>
        <taxon>Cytophagia</taxon>
        <taxon>Cytophagales</taxon>
        <taxon>Hymenobacteraceae</taxon>
        <taxon>Pontibacter</taxon>
    </lineage>
</organism>
<accession>A0A2T5YLI9</accession>
<gene>
    <name evidence="2" type="ORF">C8N40_103222</name>
</gene>
<dbReference type="Pfam" id="PF01323">
    <property type="entry name" value="DSBA"/>
    <property type="match status" value="1"/>
</dbReference>
<evidence type="ECO:0000313" key="2">
    <source>
        <dbReference type="EMBL" id="PTX20147.1"/>
    </source>
</evidence>
<dbReference type="InterPro" id="IPR036249">
    <property type="entry name" value="Thioredoxin-like_sf"/>
</dbReference>
<dbReference type="EMBL" id="QBKI01000003">
    <property type="protein sequence ID" value="PTX20147.1"/>
    <property type="molecule type" value="Genomic_DNA"/>
</dbReference>
<dbReference type="PANTHER" id="PTHR13887:SF54">
    <property type="entry name" value="DSBA FAMILY PROTEIN"/>
    <property type="match status" value="1"/>
</dbReference>
<proteinExistence type="predicted"/>
<sequence length="225" mass="26029">MEQKKHDLLDVIHLIYVMDPMCSWCYGFAPVFKQLVAENEDKIQFKLVMGGLRPGTEKPLEEQMKEGIKQHWQDVEKITEQPFDYTFFDRDDFVYDTEPACRAVVTVRYLKPEQELQMAEAVQSAFYAKNNDVTRPEVLASIATSLGVEEDEFLEKFNSEEMQEKTKQDFTIARHLQATAFPSLYLLNGTSIHLINRGYRPYDGMKAHLERVLQELAPDQNPLGA</sequence>
<evidence type="ECO:0000313" key="3">
    <source>
        <dbReference type="Proteomes" id="UP000244225"/>
    </source>
</evidence>
<dbReference type="Gene3D" id="3.40.30.10">
    <property type="entry name" value="Glutaredoxin"/>
    <property type="match status" value="1"/>
</dbReference>
<name>A0A2T5YLI9_9BACT</name>
<dbReference type="AlphaFoldDB" id="A0A2T5YLI9"/>
<dbReference type="Proteomes" id="UP000244225">
    <property type="component" value="Unassembled WGS sequence"/>
</dbReference>
<dbReference type="PANTHER" id="PTHR13887">
    <property type="entry name" value="GLUTATHIONE S-TRANSFERASE KAPPA"/>
    <property type="match status" value="1"/>
</dbReference>
<dbReference type="OrthoDB" id="9813770at2"/>
<dbReference type="GO" id="GO:0016491">
    <property type="term" value="F:oxidoreductase activity"/>
    <property type="evidence" value="ECO:0007669"/>
    <property type="project" value="InterPro"/>
</dbReference>
<keyword evidence="3" id="KW-1185">Reference proteome</keyword>